<dbReference type="Gene3D" id="3.40.33.10">
    <property type="entry name" value="CAP"/>
    <property type="match status" value="1"/>
</dbReference>
<dbReference type="InterPro" id="IPR014044">
    <property type="entry name" value="CAP_dom"/>
</dbReference>
<keyword evidence="4" id="KW-1185">Reference proteome</keyword>
<evidence type="ECO:0000259" key="2">
    <source>
        <dbReference type="Pfam" id="PF00188"/>
    </source>
</evidence>
<dbReference type="EMBL" id="BJUB01000005">
    <property type="protein sequence ID" value="GEK21499.1"/>
    <property type="molecule type" value="Genomic_DNA"/>
</dbReference>
<evidence type="ECO:0000313" key="3">
    <source>
        <dbReference type="EMBL" id="GEK21499.1"/>
    </source>
</evidence>
<dbReference type="InterPro" id="IPR035940">
    <property type="entry name" value="CAP_sf"/>
</dbReference>
<dbReference type="PANTHER" id="PTHR31157">
    <property type="entry name" value="SCP DOMAIN-CONTAINING PROTEIN"/>
    <property type="match status" value="1"/>
</dbReference>
<sequence length="256" mass="26427">MHPFPAVPDSRPRRRARRAGRPRRHPLRTASLALVCTFVLVAAPFVLGTSVVVPFDAPDAFELAAPRDGVTVSRSGGRTEPTAPAATTAAPTESPTAPAPTTPASTTSDPAVAPPVVPEPAPAPVPVPVPVPAPVPAEPTMVEQIVTRTNEERAAAGLPALTVSDCAAQQAVDRTALLVAEGRFEHDPLEPIMQACAARAVGENLALGYPTATAVVAGWMGSQGHRANILSPRYTQIGVGCTKGPRGFLCAQVFVA</sequence>
<feature type="compositionally biased region" description="Low complexity" evidence="1">
    <location>
        <begin position="79"/>
        <end position="96"/>
    </location>
</feature>
<dbReference type="SUPFAM" id="SSF55797">
    <property type="entry name" value="PR-1-like"/>
    <property type="match status" value="1"/>
</dbReference>
<gene>
    <name evidence="3" type="ORF">CXY01_20190</name>
</gene>
<protein>
    <recommendedName>
        <fullName evidence="2">SCP domain-containing protein</fullName>
    </recommendedName>
</protein>
<accession>A0A510V3P3</accession>
<feature type="region of interest" description="Disordered" evidence="1">
    <location>
        <begin position="70"/>
        <end position="117"/>
    </location>
</feature>
<feature type="compositionally biased region" description="Low complexity" evidence="1">
    <location>
        <begin position="102"/>
        <end position="111"/>
    </location>
</feature>
<reference evidence="3 4" key="1">
    <citation type="submission" date="2019-07" db="EMBL/GenBank/DDBJ databases">
        <title>Whole genome shotgun sequence of Cellulomonas xylanilytica NBRC 101102.</title>
        <authorList>
            <person name="Hosoyama A."/>
            <person name="Uohara A."/>
            <person name="Ohji S."/>
            <person name="Ichikawa N."/>
        </authorList>
    </citation>
    <scope>NUCLEOTIDE SEQUENCE [LARGE SCALE GENOMIC DNA]</scope>
    <source>
        <strain evidence="3 4">NBRC 101102</strain>
    </source>
</reference>
<dbReference type="OrthoDB" id="68195at2"/>
<comment type="caution">
    <text evidence="3">The sequence shown here is derived from an EMBL/GenBank/DDBJ whole genome shotgun (WGS) entry which is preliminary data.</text>
</comment>
<evidence type="ECO:0000256" key="1">
    <source>
        <dbReference type="SAM" id="MobiDB-lite"/>
    </source>
</evidence>
<proteinExistence type="predicted"/>
<dbReference type="Pfam" id="PF00188">
    <property type="entry name" value="CAP"/>
    <property type="match status" value="1"/>
</dbReference>
<dbReference type="AlphaFoldDB" id="A0A510V3P3"/>
<dbReference type="PANTHER" id="PTHR31157:SF1">
    <property type="entry name" value="SCP DOMAIN-CONTAINING PROTEIN"/>
    <property type="match status" value="1"/>
</dbReference>
<dbReference type="CDD" id="cd05379">
    <property type="entry name" value="CAP_bacterial"/>
    <property type="match status" value="1"/>
</dbReference>
<dbReference type="Proteomes" id="UP000321118">
    <property type="component" value="Unassembled WGS sequence"/>
</dbReference>
<feature type="compositionally biased region" description="Basic residues" evidence="1">
    <location>
        <begin position="12"/>
        <end position="24"/>
    </location>
</feature>
<name>A0A510V3P3_9CELL</name>
<evidence type="ECO:0000313" key="4">
    <source>
        <dbReference type="Proteomes" id="UP000321118"/>
    </source>
</evidence>
<feature type="region of interest" description="Disordered" evidence="1">
    <location>
        <begin position="1"/>
        <end position="24"/>
    </location>
</feature>
<dbReference type="RefSeq" id="WP_146927291.1">
    <property type="nucleotide sequence ID" value="NZ_BJUB01000005.1"/>
</dbReference>
<organism evidence="3 4">
    <name type="scientific">Cellulomonas xylanilytica</name>
    <dbReference type="NCBI Taxonomy" id="233583"/>
    <lineage>
        <taxon>Bacteria</taxon>
        <taxon>Bacillati</taxon>
        <taxon>Actinomycetota</taxon>
        <taxon>Actinomycetes</taxon>
        <taxon>Micrococcales</taxon>
        <taxon>Cellulomonadaceae</taxon>
        <taxon>Cellulomonas</taxon>
    </lineage>
</organism>
<feature type="domain" description="SCP" evidence="2">
    <location>
        <begin position="147"/>
        <end position="248"/>
    </location>
</feature>